<evidence type="ECO:0000256" key="1">
    <source>
        <dbReference type="ARBA" id="ARBA00022737"/>
    </source>
</evidence>
<accession>A0A9W9UH35</accession>
<dbReference type="InterPro" id="IPR002110">
    <property type="entry name" value="Ankyrin_rpt"/>
</dbReference>
<dbReference type="SMART" id="SM00248">
    <property type="entry name" value="ANK"/>
    <property type="match status" value="5"/>
</dbReference>
<protein>
    <submittedName>
        <fullName evidence="4">Ankyrin repeat-containing domain protein</fullName>
    </submittedName>
</protein>
<dbReference type="Gene3D" id="1.25.40.20">
    <property type="entry name" value="Ankyrin repeat-containing domain"/>
    <property type="match status" value="1"/>
</dbReference>
<dbReference type="SUPFAM" id="SSF48403">
    <property type="entry name" value="Ankyrin repeat"/>
    <property type="match status" value="1"/>
</dbReference>
<dbReference type="Pfam" id="PF12796">
    <property type="entry name" value="Ank_2"/>
    <property type="match status" value="1"/>
</dbReference>
<dbReference type="Proteomes" id="UP001148299">
    <property type="component" value="Unassembled WGS sequence"/>
</dbReference>
<dbReference type="PANTHER" id="PTHR24198:SF165">
    <property type="entry name" value="ANKYRIN REPEAT-CONTAINING PROTEIN-RELATED"/>
    <property type="match status" value="1"/>
</dbReference>
<organism evidence="4 5">
    <name type="scientific">Penicillium brevicompactum</name>
    <dbReference type="NCBI Taxonomy" id="5074"/>
    <lineage>
        <taxon>Eukaryota</taxon>
        <taxon>Fungi</taxon>
        <taxon>Dikarya</taxon>
        <taxon>Ascomycota</taxon>
        <taxon>Pezizomycotina</taxon>
        <taxon>Eurotiomycetes</taxon>
        <taxon>Eurotiomycetidae</taxon>
        <taxon>Eurotiales</taxon>
        <taxon>Aspergillaceae</taxon>
        <taxon>Penicillium</taxon>
    </lineage>
</organism>
<dbReference type="AlphaFoldDB" id="A0A9W9UH35"/>
<evidence type="ECO:0000256" key="3">
    <source>
        <dbReference type="PROSITE-ProRule" id="PRU00023"/>
    </source>
</evidence>
<comment type="caution">
    <text evidence="4">The sequence shown here is derived from an EMBL/GenBank/DDBJ whole genome shotgun (WGS) entry which is preliminary data.</text>
</comment>
<keyword evidence="1" id="KW-0677">Repeat</keyword>
<dbReference type="PROSITE" id="PS50088">
    <property type="entry name" value="ANK_REPEAT"/>
    <property type="match status" value="1"/>
</dbReference>
<proteinExistence type="predicted"/>
<reference evidence="4" key="1">
    <citation type="submission" date="2022-12" db="EMBL/GenBank/DDBJ databases">
        <authorList>
            <person name="Petersen C."/>
        </authorList>
    </citation>
    <scope>NUCLEOTIDE SEQUENCE</scope>
    <source>
        <strain evidence="4">IBT 35675</strain>
    </source>
</reference>
<dbReference type="InterPro" id="IPR036770">
    <property type="entry name" value="Ankyrin_rpt-contain_sf"/>
</dbReference>
<evidence type="ECO:0000313" key="5">
    <source>
        <dbReference type="Proteomes" id="UP001148299"/>
    </source>
</evidence>
<reference evidence="4" key="2">
    <citation type="journal article" date="2023" name="IMA Fungus">
        <title>Comparative genomic study of the Penicillium genus elucidates a diverse pangenome and 15 lateral gene transfer events.</title>
        <authorList>
            <person name="Petersen C."/>
            <person name="Sorensen T."/>
            <person name="Nielsen M.R."/>
            <person name="Sondergaard T.E."/>
            <person name="Sorensen J.L."/>
            <person name="Fitzpatrick D.A."/>
            <person name="Frisvad J.C."/>
            <person name="Nielsen K.L."/>
        </authorList>
    </citation>
    <scope>NUCLEOTIDE SEQUENCE</scope>
    <source>
        <strain evidence="4">IBT 35675</strain>
    </source>
</reference>
<evidence type="ECO:0000256" key="2">
    <source>
        <dbReference type="ARBA" id="ARBA00023043"/>
    </source>
</evidence>
<sequence>MGRFPVCVNLPDWNNQRPIMVAMEYRQHEILQSLLCDPHTNVNVADKSGHTLLHLAVIYDDVTAVEILLKHKNVNINARDSNGDTALLLAAKIHGCDQPNSNRILDSLLSHKDIRAESLDYSGRSALWHAVNTCNWQLLCLLAKFPRVQTNVPDHQGVSPLARAVIRRRLDIFNWLLATLPRDIA</sequence>
<feature type="repeat" description="ANK" evidence="3">
    <location>
        <begin position="48"/>
        <end position="81"/>
    </location>
</feature>
<dbReference type="EMBL" id="JAPZBR010000008">
    <property type="protein sequence ID" value="KAJ5340159.1"/>
    <property type="molecule type" value="Genomic_DNA"/>
</dbReference>
<name>A0A9W9UH35_PENBR</name>
<dbReference type="PANTHER" id="PTHR24198">
    <property type="entry name" value="ANKYRIN REPEAT AND PROTEIN KINASE DOMAIN-CONTAINING PROTEIN"/>
    <property type="match status" value="1"/>
</dbReference>
<keyword evidence="5" id="KW-1185">Reference proteome</keyword>
<gene>
    <name evidence="4" type="ORF">N7541_009283</name>
</gene>
<keyword evidence="2 3" id="KW-0040">ANK repeat</keyword>
<evidence type="ECO:0000313" key="4">
    <source>
        <dbReference type="EMBL" id="KAJ5340159.1"/>
    </source>
</evidence>